<comment type="similarity">
    <text evidence="1">Belongs to the sigma-70 factor family. ECF subfamily.</text>
</comment>
<dbReference type="Pfam" id="PF08281">
    <property type="entry name" value="Sigma70_r4_2"/>
    <property type="match status" value="1"/>
</dbReference>
<evidence type="ECO:0000256" key="6">
    <source>
        <dbReference type="SAM" id="MobiDB-lite"/>
    </source>
</evidence>
<keyword evidence="2" id="KW-0805">Transcription regulation</keyword>
<evidence type="ECO:0000259" key="8">
    <source>
        <dbReference type="Pfam" id="PF08281"/>
    </source>
</evidence>
<name>A0A017TCB5_9BACT</name>
<dbReference type="InterPro" id="IPR013324">
    <property type="entry name" value="RNA_pol_sigma_r3/r4-like"/>
</dbReference>
<evidence type="ECO:0000256" key="3">
    <source>
        <dbReference type="ARBA" id="ARBA00023082"/>
    </source>
</evidence>
<sequence>MRLPSGTASAPSDAPSLSTTDDQRARTLLTRHRADVLRCFVRYRIPPADRDDLLQDVIFAACLAWSTYDATRGPVAPWLYAIARNHARNYWRRPLHRHEELRDHGEMPDVTEEARSSEDLLADEDRRRLLERMLAALPPEQREILIRHALDELSMPEVARHQGLNLNSAWSRFNDALRACRGWFRRWRASERTRGRDGLPILLLPFLHDATPTPRAARHRAACAGARSAASVWASLGRTAALIVTACTLSAPAPSPPPALKPATAVVSVISPTTTLSPPLASVPPRPGARPLPSTTRSGTSPLPAVSTVFLRSPTYAQPAVQS</sequence>
<dbReference type="AlphaFoldDB" id="A0A017TCB5"/>
<reference evidence="9 10" key="1">
    <citation type="submission" date="2013-05" db="EMBL/GenBank/DDBJ databases">
        <title>Genome assembly of Chondromyces apiculatus DSM 436.</title>
        <authorList>
            <person name="Sharma G."/>
            <person name="Khatri I."/>
            <person name="Kaur C."/>
            <person name="Mayilraj S."/>
            <person name="Subramanian S."/>
        </authorList>
    </citation>
    <scope>NUCLEOTIDE SEQUENCE [LARGE SCALE GENOMIC DNA]</scope>
    <source>
        <strain evidence="9 10">DSM 436</strain>
    </source>
</reference>
<protein>
    <submittedName>
        <fullName evidence="9">Putative RNA polymerase sigma factor</fullName>
    </submittedName>
</protein>
<dbReference type="InterPro" id="IPR036388">
    <property type="entry name" value="WH-like_DNA-bd_sf"/>
</dbReference>
<dbReference type="InterPro" id="IPR039425">
    <property type="entry name" value="RNA_pol_sigma-70-like"/>
</dbReference>
<keyword evidence="10" id="KW-1185">Reference proteome</keyword>
<dbReference type="SUPFAM" id="SSF88946">
    <property type="entry name" value="Sigma2 domain of RNA polymerase sigma factors"/>
    <property type="match status" value="1"/>
</dbReference>
<dbReference type="eggNOG" id="COG1595">
    <property type="taxonomic scope" value="Bacteria"/>
</dbReference>
<dbReference type="InterPro" id="IPR013325">
    <property type="entry name" value="RNA_pol_sigma_r2"/>
</dbReference>
<dbReference type="InterPro" id="IPR013249">
    <property type="entry name" value="RNA_pol_sigma70_r4_t2"/>
</dbReference>
<feature type="compositionally biased region" description="Polar residues" evidence="6">
    <location>
        <begin position="1"/>
        <end position="20"/>
    </location>
</feature>
<dbReference type="PANTHER" id="PTHR43133:SF8">
    <property type="entry name" value="RNA POLYMERASE SIGMA FACTOR HI_1459-RELATED"/>
    <property type="match status" value="1"/>
</dbReference>
<organism evidence="9 10">
    <name type="scientific">Chondromyces apiculatus DSM 436</name>
    <dbReference type="NCBI Taxonomy" id="1192034"/>
    <lineage>
        <taxon>Bacteria</taxon>
        <taxon>Pseudomonadati</taxon>
        <taxon>Myxococcota</taxon>
        <taxon>Polyangia</taxon>
        <taxon>Polyangiales</taxon>
        <taxon>Polyangiaceae</taxon>
        <taxon>Chondromyces</taxon>
    </lineage>
</organism>
<feature type="domain" description="RNA polymerase sigma factor 70 region 4 type 2" evidence="8">
    <location>
        <begin position="128"/>
        <end position="180"/>
    </location>
</feature>
<evidence type="ECO:0000256" key="2">
    <source>
        <dbReference type="ARBA" id="ARBA00023015"/>
    </source>
</evidence>
<evidence type="ECO:0000256" key="4">
    <source>
        <dbReference type="ARBA" id="ARBA00023125"/>
    </source>
</evidence>
<dbReference type="SUPFAM" id="SSF88659">
    <property type="entry name" value="Sigma3 and sigma4 domains of RNA polymerase sigma factors"/>
    <property type="match status" value="1"/>
</dbReference>
<dbReference type="Proteomes" id="UP000019678">
    <property type="component" value="Unassembled WGS sequence"/>
</dbReference>
<feature type="region of interest" description="Disordered" evidence="6">
    <location>
        <begin position="276"/>
        <end position="306"/>
    </location>
</feature>
<dbReference type="GO" id="GO:0006352">
    <property type="term" value="P:DNA-templated transcription initiation"/>
    <property type="evidence" value="ECO:0007669"/>
    <property type="project" value="InterPro"/>
</dbReference>
<accession>A0A017TCB5</accession>
<dbReference type="OrthoDB" id="5511424at2"/>
<dbReference type="Gene3D" id="1.10.10.10">
    <property type="entry name" value="Winged helix-like DNA-binding domain superfamily/Winged helix DNA-binding domain"/>
    <property type="match status" value="1"/>
</dbReference>
<evidence type="ECO:0000313" key="9">
    <source>
        <dbReference type="EMBL" id="EYF06450.1"/>
    </source>
</evidence>
<evidence type="ECO:0000313" key="10">
    <source>
        <dbReference type="Proteomes" id="UP000019678"/>
    </source>
</evidence>
<gene>
    <name evidence="9" type="ORF">CAP_1980</name>
</gene>
<dbReference type="Gene3D" id="1.10.1740.10">
    <property type="match status" value="1"/>
</dbReference>
<feature type="compositionally biased region" description="Pro residues" evidence="6">
    <location>
        <begin position="281"/>
        <end position="290"/>
    </location>
</feature>
<feature type="region of interest" description="Disordered" evidence="6">
    <location>
        <begin position="1"/>
        <end position="22"/>
    </location>
</feature>
<keyword evidence="5" id="KW-0804">Transcription</keyword>
<dbReference type="PANTHER" id="PTHR43133">
    <property type="entry name" value="RNA POLYMERASE ECF-TYPE SIGMA FACTO"/>
    <property type="match status" value="1"/>
</dbReference>
<keyword evidence="3" id="KW-0731">Sigma factor</keyword>
<keyword evidence="4" id="KW-0238">DNA-binding</keyword>
<feature type="domain" description="RNA polymerase sigma-70 region 2" evidence="7">
    <location>
        <begin position="28"/>
        <end position="93"/>
    </location>
</feature>
<dbReference type="Pfam" id="PF04542">
    <property type="entry name" value="Sigma70_r2"/>
    <property type="match status" value="1"/>
</dbReference>
<dbReference type="InterPro" id="IPR007627">
    <property type="entry name" value="RNA_pol_sigma70_r2"/>
</dbReference>
<dbReference type="EMBL" id="ASRX01000016">
    <property type="protein sequence ID" value="EYF06450.1"/>
    <property type="molecule type" value="Genomic_DNA"/>
</dbReference>
<dbReference type="RefSeq" id="WP_044240058.1">
    <property type="nucleotide sequence ID" value="NZ_ASRX01000016.1"/>
</dbReference>
<comment type="caution">
    <text evidence="9">The sequence shown here is derived from an EMBL/GenBank/DDBJ whole genome shotgun (WGS) entry which is preliminary data.</text>
</comment>
<dbReference type="GO" id="GO:0003677">
    <property type="term" value="F:DNA binding"/>
    <property type="evidence" value="ECO:0007669"/>
    <property type="project" value="UniProtKB-KW"/>
</dbReference>
<proteinExistence type="inferred from homology"/>
<dbReference type="NCBIfam" id="TIGR02937">
    <property type="entry name" value="sigma70-ECF"/>
    <property type="match status" value="1"/>
</dbReference>
<evidence type="ECO:0000256" key="1">
    <source>
        <dbReference type="ARBA" id="ARBA00010641"/>
    </source>
</evidence>
<dbReference type="GO" id="GO:0016987">
    <property type="term" value="F:sigma factor activity"/>
    <property type="evidence" value="ECO:0007669"/>
    <property type="project" value="UniProtKB-KW"/>
</dbReference>
<dbReference type="InterPro" id="IPR014284">
    <property type="entry name" value="RNA_pol_sigma-70_dom"/>
</dbReference>
<evidence type="ECO:0000259" key="7">
    <source>
        <dbReference type="Pfam" id="PF04542"/>
    </source>
</evidence>
<evidence type="ECO:0000256" key="5">
    <source>
        <dbReference type="ARBA" id="ARBA00023163"/>
    </source>
</evidence>